<gene>
    <name evidence="1" type="ORF">LVIROSA_LOCUS630</name>
</gene>
<reference evidence="1 2" key="1">
    <citation type="submission" date="2022-01" db="EMBL/GenBank/DDBJ databases">
        <authorList>
            <person name="Xiong W."/>
            <person name="Schranz E."/>
        </authorList>
    </citation>
    <scope>NUCLEOTIDE SEQUENCE [LARGE SCALE GENOMIC DNA]</scope>
</reference>
<name>A0AAU9LF32_9ASTR</name>
<protein>
    <submittedName>
        <fullName evidence="1">Uncharacterized protein</fullName>
    </submittedName>
</protein>
<evidence type="ECO:0000313" key="1">
    <source>
        <dbReference type="EMBL" id="CAH1412625.1"/>
    </source>
</evidence>
<organism evidence="1 2">
    <name type="scientific">Lactuca virosa</name>
    <dbReference type="NCBI Taxonomy" id="75947"/>
    <lineage>
        <taxon>Eukaryota</taxon>
        <taxon>Viridiplantae</taxon>
        <taxon>Streptophyta</taxon>
        <taxon>Embryophyta</taxon>
        <taxon>Tracheophyta</taxon>
        <taxon>Spermatophyta</taxon>
        <taxon>Magnoliopsida</taxon>
        <taxon>eudicotyledons</taxon>
        <taxon>Gunneridae</taxon>
        <taxon>Pentapetalae</taxon>
        <taxon>asterids</taxon>
        <taxon>campanulids</taxon>
        <taxon>Asterales</taxon>
        <taxon>Asteraceae</taxon>
        <taxon>Cichorioideae</taxon>
        <taxon>Cichorieae</taxon>
        <taxon>Lactucinae</taxon>
        <taxon>Lactuca</taxon>
    </lineage>
</organism>
<dbReference type="AlphaFoldDB" id="A0AAU9LF32"/>
<accession>A0AAU9LF32</accession>
<proteinExistence type="predicted"/>
<keyword evidence="2" id="KW-1185">Reference proteome</keyword>
<dbReference type="EMBL" id="CAKMRJ010000001">
    <property type="protein sequence ID" value="CAH1412625.1"/>
    <property type="molecule type" value="Genomic_DNA"/>
</dbReference>
<sequence length="74" mass="9005">MASIFATSRFGVDKLKGYNIKIHCYYYNYYMRIKYPNNFDHQNTCIHTHFPKCKSTLRRKLKKRRLCSGLRFDC</sequence>
<dbReference type="Proteomes" id="UP001157418">
    <property type="component" value="Unassembled WGS sequence"/>
</dbReference>
<comment type="caution">
    <text evidence="1">The sequence shown here is derived from an EMBL/GenBank/DDBJ whole genome shotgun (WGS) entry which is preliminary data.</text>
</comment>
<evidence type="ECO:0000313" key="2">
    <source>
        <dbReference type="Proteomes" id="UP001157418"/>
    </source>
</evidence>